<dbReference type="Proteomes" id="UP000008956">
    <property type="component" value="Chromosome"/>
</dbReference>
<reference evidence="1 2" key="1">
    <citation type="submission" date="2010-03" db="EMBL/GenBank/DDBJ databases">
        <title>The genome sequence of Ruminococcus torques L2-14.</title>
        <authorList>
            <consortium name="metaHIT consortium -- http://www.metahit.eu/"/>
            <person name="Pajon A."/>
            <person name="Turner K."/>
            <person name="Parkhill J."/>
            <person name="Duncan S."/>
            <person name="Flint H."/>
        </authorList>
    </citation>
    <scope>NUCLEOTIDE SEQUENCE [LARGE SCALE GENOMIC DNA]</scope>
    <source>
        <strain evidence="1 2">L2-14</strain>
    </source>
</reference>
<dbReference type="PATRIC" id="fig|657313.3.peg.1540"/>
<dbReference type="RefSeq" id="WP_004614800.1">
    <property type="nucleotide sequence ID" value="NC_021015.1"/>
</dbReference>
<dbReference type="HOGENOM" id="CLU_930472_0_0_9"/>
<dbReference type="KEGG" id="rto:RTO_01900"/>
<evidence type="ECO:0000313" key="1">
    <source>
        <dbReference type="EMBL" id="CBL24979.1"/>
    </source>
</evidence>
<reference evidence="1 2" key="2">
    <citation type="submission" date="2010-03" db="EMBL/GenBank/DDBJ databases">
        <authorList>
            <person name="Pajon A."/>
        </authorList>
    </citation>
    <scope>NUCLEOTIDE SEQUENCE [LARGE SCALE GENOMIC DNA]</scope>
    <source>
        <strain evidence="1 2">L2-14</strain>
    </source>
</reference>
<sequence>MQRIKLDVFHSLFEKELTGNEIDFIIALTHLQNGRGEAFGVHYKEMCEKMDISVQAFYDCKKSLAQKGIIQVTKGQKDYDIVLCGNDFTSYTDRDYKTGNVPYIRTNQKLFYDVNWKKLKPAQKLLIMDLLNINEAGKFRTHRIKRENFIKKYANTVAEDGSMERGLLNINARTLQTYLKMLKLYFYVGIKDGMYLITLRKQFSEKVVQSEHKQTYEYLMKVACRRNKIKQPDQKEYKDILQLLLNYRKRLWESFINPLDIFPKMLLIINDRVLNPKKWIRRLKASLFHKLLREELGVA</sequence>
<name>D4M167_9FIRM</name>
<organism evidence="1 2">
    <name type="scientific">[Ruminococcus] torques L2-14</name>
    <dbReference type="NCBI Taxonomy" id="657313"/>
    <lineage>
        <taxon>Bacteria</taxon>
        <taxon>Bacillati</taxon>
        <taxon>Bacillota</taxon>
        <taxon>Clostridia</taxon>
        <taxon>Lachnospirales</taxon>
        <taxon>Lachnospiraceae</taxon>
        <taxon>Mediterraneibacter</taxon>
    </lineage>
</organism>
<accession>D4M167</accession>
<gene>
    <name evidence="1" type="ORF">RTO_01900</name>
</gene>
<dbReference type="EMBL" id="FP929055">
    <property type="protein sequence ID" value="CBL24979.1"/>
    <property type="molecule type" value="Genomic_DNA"/>
</dbReference>
<dbReference type="AlphaFoldDB" id="D4M167"/>
<protein>
    <submittedName>
        <fullName evidence="1">Uncharacterized protein</fullName>
    </submittedName>
</protein>
<proteinExistence type="predicted"/>
<evidence type="ECO:0000313" key="2">
    <source>
        <dbReference type="Proteomes" id="UP000008956"/>
    </source>
</evidence>